<feature type="region of interest" description="Disordered" evidence="2">
    <location>
        <begin position="329"/>
        <end position="417"/>
    </location>
</feature>
<dbReference type="PANTHER" id="PTHR22765">
    <property type="entry name" value="RING FINGER AND PROTEASE ASSOCIATED DOMAIN-CONTAINING"/>
    <property type="match status" value="1"/>
</dbReference>
<keyword evidence="3" id="KW-0812">Transmembrane</keyword>
<evidence type="ECO:0000256" key="3">
    <source>
        <dbReference type="SAM" id="Phobius"/>
    </source>
</evidence>
<dbReference type="CDD" id="cd16473">
    <property type="entry name" value="RING-H2_RNF103"/>
    <property type="match status" value="1"/>
</dbReference>
<dbReference type="GO" id="GO:0005737">
    <property type="term" value="C:cytoplasm"/>
    <property type="evidence" value="ECO:0007669"/>
    <property type="project" value="TreeGrafter"/>
</dbReference>
<dbReference type="PROSITE" id="PS50089">
    <property type="entry name" value="ZF_RING_2"/>
    <property type="match status" value="1"/>
</dbReference>
<dbReference type="Pfam" id="PF13639">
    <property type="entry name" value="zf-RING_2"/>
    <property type="match status" value="1"/>
</dbReference>
<keyword evidence="1" id="KW-0863">Zinc-finger</keyword>
<feature type="compositionally biased region" description="Basic and acidic residues" evidence="2">
    <location>
        <begin position="188"/>
        <end position="201"/>
    </location>
</feature>
<dbReference type="AlphaFoldDB" id="A0A292PLI2"/>
<evidence type="ECO:0000313" key="5">
    <source>
        <dbReference type="EMBL" id="CUS07357.1"/>
    </source>
</evidence>
<feature type="region of interest" description="Disordered" evidence="2">
    <location>
        <begin position="141"/>
        <end position="214"/>
    </location>
</feature>
<name>A0A292PLI2_9PEZI</name>
<dbReference type="Gene3D" id="3.30.40.10">
    <property type="entry name" value="Zinc/RING finger domain, C3HC4 (zinc finger)"/>
    <property type="match status" value="1"/>
</dbReference>
<evidence type="ECO:0000259" key="4">
    <source>
        <dbReference type="PROSITE" id="PS50089"/>
    </source>
</evidence>
<dbReference type="InterPro" id="IPR013083">
    <property type="entry name" value="Znf_RING/FYVE/PHD"/>
</dbReference>
<dbReference type="InterPro" id="IPR001841">
    <property type="entry name" value="Znf_RING"/>
</dbReference>
<keyword evidence="3" id="KW-1133">Transmembrane helix</keyword>
<dbReference type="InterPro" id="IPR051826">
    <property type="entry name" value="E3_ubiquitin-ligase_domain"/>
</dbReference>
<proteinExistence type="predicted"/>
<feature type="region of interest" description="Disordered" evidence="2">
    <location>
        <begin position="64"/>
        <end position="83"/>
    </location>
</feature>
<dbReference type="SUPFAM" id="SSF57850">
    <property type="entry name" value="RING/U-box"/>
    <property type="match status" value="1"/>
</dbReference>
<dbReference type="SMART" id="SM00184">
    <property type="entry name" value="RING"/>
    <property type="match status" value="1"/>
</dbReference>
<keyword evidence="3" id="KW-0472">Membrane</keyword>
<protein>
    <recommendedName>
        <fullName evidence="4">RING-type domain-containing protein</fullName>
    </recommendedName>
</protein>
<dbReference type="FunFam" id="3.30.40.10:FF:000539">
    <property type="entry name" value="Ring finger domain protein"/>
    <property type="match status" value="1"/>
</dbReference>
<keyword evidence="1" id="KW-0862">Zinc</keyword>
<dbReference type="GO" id="GO:0006511">
    <property type="term" value="P:ubiquitin-dependent protein catabolic process"/>
    <property type="evidence" value="ECO:0007669"/>
    <property type="project" value="TreeGrafter"/>
</dbReference>
<feature type="transmembrane region" description="Helical" evidence="3">
    <location>
        <begin position="30"/>
        <end position="55"/>
    </location>
</feature>
<reference evidence="5" key="1">
    <citation type="submission" date="2015-10" db="EMBL/GenBank/DDBJ databases">
        <authorList>
            <person name="Regsiter A."/>
            <person name="william w."/>
        </authorList>
    </citation>
    <scope>NUCLEOTIDE SEQUENCE</scope>
    <source>
        <strain evidence="5">Montdore</strain>
    </source>
</reference>
<evidence type="ECO:0000256" key="1">
    <source>
        <dbReference type="PROSITE-ProRule" id="PRU00175"/>
    </source>
</evidence>
<dbReference type="GO" id="GO:0061630">
    <property type="term" value="F:ubiquitin protein ligase activity"/>
    <property type="evidence" value="ECO:0007669"/>
    <property type="project" value="TreeGrafter"/>
</dbReference>
<feature type="region of interest" description="Disordered" evidence="2">
    <location>
        <begin position="278"/>
        <end position="314"/>
    </location>
</feature>
<dbReference type="EMBL" id="LN891216">
    <property type="protein sequence ID" value="CUS07357.1"/>
    <property type="molecule type" value="Genomic_DNA"/>
</dbReference>
<feature type="region of interest" description="Disordered" evidence="2">
    <location>
        <begin position="1"/>
        <end position="23"/>
    </location>
</feature>
<dbReference type="PANTHER" id="PTHR22765:SF434">
    <property type="entry name" value="GB|AAD18119.1-RELATED"/>
    <property type="match status" value="1"/>
</dbReference>
<dbReference type="GO" id="GO:0008270">
    <property type="term" value="F:zinc ion binding"/>
    <property type="evidence" value="ECO:0007669"/>
    <property type="project" value="UniProtKB-KW"/>
</dbReference>
<organism evidence="5 6">
    <name type="scientific">Tuber aestivum</name>
    <name type="common">summer truffle</name>
    <dbReference type="NCBI Taxonomy" id="59557"/>
    <lineage>
        <taxon>Eukaryota</taxon>
        <taxon>Fungi</taxon>
        <taxon>Dikarya</taxon>
        <taxon>Ascomycota</taxon>
        <taxon>Pezizomycotina</taxon>
        <taxon>Pezizomycetes</taxon>
        <taxon>Pezizales</taxon>
        <taxon>Tuberaceae</taxon>
        <taxon>Tuber</taxon>
    </lineage>
</organism>
<dbReference type="Proteomes" id="UP001412239">
    <property type="component" value="Unassembled WGS sequence"/>
</dbReference>
<evidence type="ECO:0000313" key="6">
    <source>
        <dbReference type="Proteomes" id="UP001412239"/>
    </source>
</evidence>
<keyword evidence="1" id="KW-0479">Metal-binding</keyword>
<gene>
    <name evidence="5" type="ORF">GSTUAT00008580001</name>
</gene>
<sequence>MSSSLAAIPTPAPTPTGNGGGNNGPTSSPLLFFVALGFGVVFTNLWIIVGVKYCFRYNARQRRRANGEEEPVDLQTMPRPHRRRREKKLMTMDEVNERFPTTKYKSWRAHRERMGLPTEGGIKTAPNSRPASLMDVEAATSAGANNGTPDALTKELTPPPAADKETLLTPAPTLFTDKSEAPGIAQKHLSDISEPVRRKCEDDDDEEDEHDHVQTAVPDELLNSVGDSCAICLDTIEDDDDIRGLTCGHAFHAGCLDPWLTSRKACCPLCKADYYVPKPRPEGENAVDDQSRSHRHRRSANGSPTPPTNAYLGPRRMFFSPARIIPPYYTGGASDRPRDVSSVAAQRGSEDGRPAGGSRWMRNPLRGVSLPFRGRNNTAAPPTPSNLEAGLPNNTSSAATPSTGVPTPNPIHGVGAR</sequence>
<feature type="compositionally biased region" description="Polar residues" evidence="2">
    <location>
        <begin position="392"/>
        <end position="406"/>
    </location>
</feature>
<feature type="domain" description="RING-type" evidence="4">
    <location>
        <begin position="229"/>
        <end position="271"/>
    </location>
</feature>
<keyword evidence="6" id="KW-1185">Reference proteome</keyword>
<evidence type="ECO:0000256" key="2">
    <source>
        <dbReference type="SAM" id="MobiDB-lite"/>
    </source>
</evidence>
<accession>A0A292PLI2</accession>